<feature type="domain" description="DSBA-like thioredoxin" evidence="2">
    <location>
        <begin position="6"/>
        <end position="186"/>
    </location>
</feature>
<dbReference type="PANTHER" id="PTHR13887">
    <property type="entry name" value="GLUTATHIONE S-TRANSFERASE KAPPA"/>
    <property type="match status" value="1"/>
</dbReference>
<name>A0ABT8BA53_9NEIS</name>
<dbReference type="PANTHER" id="PTHR13887:SF51">
    <property type="entry name" value="DSBA FAMILY PROTEIN"/>
    <property type="match status" value="1"/>
</dbReference>
<protein>
    <submittedName>
        <fullName evidence="3">DsbA family protein</fullName>
    </submittedName>
</protein>
<evidence type="ECO:0000256" key="1">
    <source>
        <dbReference type="SAM" id="Phobius"/>
    </source>
</evidence>
<keyword evidence="1" id="KW-1133">Transmembrane helix</keyword>
<dbReference type="Gene3D" id="3.40.30.10">
    <property type="entry name" value="Glutaredoxin"/>
    <property type="match status" value="1"/>
</dbReference>
<evidence type="ECO:0000259" key="2">
    <source>
        <dbReference type="Pfam" id="PF01323"/>
    </source>
</evidence>
<reference evidence="3" key="2">
    <citation type="submission" date="2023-06" db="EMBL/GenBank/DDBJ databases">
        <authorList>
            <person name="Lucena T."/>
            <person name="Sun Q."/>
        </authorList>
    </citation>
    <scope>NUCLEOTIDE SEQUENCE</scope>
    <source>
        <strain evidence="3">CECT 7703</strain>
    </source>
</reference>
<dbReference type="CDD" id="cd03025">
    <property type="entry name" value="DsbA_FrnE_like"/>
    <property type="match status" value="1"/>
</dbReference>
<dbReference type="RefSeq" id="WP_290334455.1">
    <property type="nucleotide sequence ID" value="NZ_JAUFPU010000023.1"/>
</dbReference>
<dbReference type="InterPro" id="IPR036249">
    <property type="entry name" value="Thioredoxin-like_sf"/>
</dbReference>
<keyword evidence="4" id="KW-1185">Reference proteome</keyword>
<feature type="transmembrane region" description="Helical" evidence="1">
    <location>
        <begin position="20"/>
        <end position="39"/>
    </location>
</feature>
<sequence>MVSPTLHYYYDPLCGWCYGAAPLIAIAASLPGVALHLHAGGMLAGDQRRPISPAWRDYVLPHDQRIAELSGQPFGTGYRDGLLRDSTAMLDSAPPISAILAAESAAGMGLAMLHRMQQAHYVSGQQIANPAVLHQLADDLGLDAQAYAKAYEKLQGAETASHIASSRAQMAQLGARGFPTLVLFDGTQQEILPLDSYLGKPAAWQAWLRDRLAKAANASQPPQQLACDTASCTV</sequence>
<gene>
    <name evidence="3" type="ORF">QWZ03_20415</name>
</gene>
<keyword evidence="1" id="KW-0812">Transmembrane</keyword>
<dbReference type="Pfam" id="PF01323">
    <property type="entry name" value="DSBA"/>
    <property type="match status" value="1"/>
</dbReference>
<dbReference type="Proteomes" id="UP001180081">
    <property type="component" value="Unassembled WGS sequence"/>
</dbReference>
<organism evidence="3 4">
    <name type="scientific">Chitinimonas viridis</name>
    <dbReference type="NCBI Taxonomy" id="664880"/>
    <lineage>
        <taxon>Bacteria</taxon>
        <taxon>Pseudomonadati</taxon>
        <taxon>Pseudomonadota</taxon>
        <taxon>Betaproteobacteria</taxon>
        <taxon>Neisseriales</taxon>
        <taxon>Chitinibacteraceae</taxon>
        <taxon>Chitinimonas</taxon>
    </lineage>
</organism>
<dbReference type="InterPro" id="IPR001853">
    <property type="entry name" value="DSBA-like_thioredoxin_dom"/>
</dbReference>
<keyword evidence="1" id="KW-0472">Membrane</keyword>
<dbReference type="EMBL" id="JAUFPU010000023">
    <property type="protein sequence ID" value="MDN3579137.1"/>
    <property type="molecule type" value="Genomic_DNA"/>
</dbReference>
<evidence type="ECO:0000313" key="3">
    <source>
        <dbReference type="EMBL" id="MDN3579137.1"/>
    </source>
</evidence>
<dbReference type="SUPFAM" id="SSF52833">
    <property type="entry name" value="Thioredoxin-like"/>
    <property type="match status" value="1"/>
</dbReference>
<evidence type="ECO:0000313" key="4">
    <source>
        <dbReference type="Proteomes" id="UP001180081"/>
    </source>
</evidence>
<comment type="caution">
    <text evidence="3">The sequence shown here is derived from an EMBL/GenBank/DDBJ whole genome shotgun (WGS) entry which is preliminary data.</text>
</comment>
<accession>A0ABT8BA53</accession>
<reference evidence="3" key="1">
    <citation type="journal article" date="2014" name="Int. J. Syst. Evol. Microbiol.">
        <title>Complete genome of a new Firmicutes species belonging to the dominant human colonic microbiota ('Ruminococcus bicirculans') reveals two chromosomes and a selective capacity to utilize plant glucans.</title>
        <authorList>
            <consortium name="NISC Comparative Sequencing Program"/>
            <person name="Wegmann U."/>
            <person name="Louis P."/>
            <person name="Goesmann A."/>
            <person name="Henrissat B."/>
            <person name="Duncan S.H."/>
            <person name="Flint H.J."/>
        </authorList>
    </citation>
    <scope>NUCLEOTIDE SEQUENCE</scope>
    <source>
        <strain evidence="3">CECT 7703</strain>
    </source>
</reference>
<proteinExistence type="predicted"/>